<dbReference type="Pfam" id="PF02092">
    <property type="entry name" value="tRNA_synt_2f"/>
    <property type="match status" value="1"/>
</dbReference>
<dbReference type="SUPFAM" id="SSF109604">
    <property type="entry name" value="HD-domain/PDEase-like"/>
    <property type="match status" value="1"/>
</dbReference>
<sequence length="696" mass="77894">MGRELLLEIGTEEIPARFIPPVLEEMAASMRKRLEQERIGVGEIITWGTPRRLTLVAEEVSETQTEVIQEVLGPPKTVAFDQEGRPTAAAKGFAKAQKVALEELVEVETPRGVYLAVHKRTVGRPTKERLAEFLPEFILGLSFPKSMRWGTLSITFARPIHWILARFGGEVVPFQVGDVASGGITYGHRFLAPQPIEVKNATIYVEALRKAHVIVDPLERRAHLESELLLAAASVKGELVPDPGLVEENTFLVEYPSVVVGTFEEKYLVLPDEVLITCMREHQRYFSLRGKDGRLLPHFIAVNNTLARDPDVVRLGHERVLRARLADAMYFYQVDSKVPMEKWVEELKGVVFHSLLGTSFEKMERFRELASYLYKHLTPENLSGREAVTPEQVFRAATLCKADIVSEMVGEFPSLQGVIGGVYAKQAGEPETVARAIFTHYLPRHAGDDLPRDFLGILLGLADRLDTICGFFGVGLTPTGTADPYGLRRHALAIINILLANRLHLDLPEAVRTSLELLKGKITRPPEETAREVLEFFQTRLQHLLLGEGFDHETVTAVLAAGWRDVLEAADKVKALEEVRQRPEFPALALAFKRVINISLGAEPRKVDEQLFEHPEEKALFETGKLVAQEVEDALHRRDYSAACNALARLKEPVDAFFDKVLVMAEDLKIRQNRLALLAGISQIFLRIADFSKITT</sequence>
<comment type="subcellular location">
    <subcellularLocation>
        <location evidence="1 10">Cytoplasm</location>
    </subcellularLocation>
</comment>
<dbReference type="Pfam" id="PF05746">
    <property type="entry name" value="DALR_1"/>
    <property type="match status" value="1"/>
</dbReference>
<protein>
    <recommendedName>
        <fullName evidence="10">Glycine--tRNA ligase beta subunit</fullName>
        <ecNumber evidence="10">6.1.1.14</ecNumber>
    </recommendedName>
    <alternativeName>
        <fullName evidence="10">Glycyl-tRNA synthetase beta subunit</fullName>
        <shortName evidence="10">GlyRS</shortName>
    </alternativeName>
</protein>
<evidence type="ECO:0000313" key="12">
    <source>
        <dbReference type="EMBL" id="HGB14351.1"/>
    </source>
</evidence>
<evidence type="ECO:0000256" key="9">
    <source>
        <dbReference type="ARBA" id="ARBA00047937"/>
    </source>
</evidence>
<dbReference type="GO" id="GO:0004814">
    <property type="term" value="F:arginine-tRNA ligase activity"/>
    <property type="evidence" value="ECO:0007669"/>
    <property type="project" value="InterPro"/>
</dbReference>
<dbReference type="EC" id="6.1.1.14" evidence="10"/>
<dbReference type="EMBL" id="DTHB01000029">
    <property type="protein sequence ID" value="HGB14351.1"/>
    <property type="molecule type" value="Genomic_DNA"/>
</dbReference>
<evidence type="ECO:0000256" key="5">
    <source>
        <dbReference type="ARBA" id="ARBA00022741"/>
    </source>
</evidence>
<evidence type="ECO:0000256" key="1">
    <source>
        <dbReference type="ARBA" id="ARBA00004496"/>
    </source>
</evidence>
<keyword evidence="7 10" id="KW-0648">Protein biosynthesis</keyword>
<gene>
    <name evidence="10" type="primary">glyS</name>
    <name evidence="12" type="ORF">ENV62_03820</name>
</gene>
<name>A0A7C3WIT4_9BACT</name>
<evidence type="ECO:0000256" key="3">
    <source>
        <dbReference type="ARBA" id="ARBA00022490"/>
    </source>
</evidence>
<evidence type="ECO:0000256" key="7">
    <source>
        <dbReference type="ARBA" id="ARBA00022917"/>
    </source>
</evidence>
<dbReference type="HAMAP" id="MF_00255">
    <property type="entry name" value="Gly_tRNA_synth_beta"/>
    <property type="match status" value="1"/>
</dbReference>
<keyword evidence="8 10" id="KW-0030">Aminoacyl-tRNA synthetase</keyword>
<accession>A0A7C3WIT4</accession>
<feature type="domain" description="DALR anticodon binding" evidence="11">
    <location>
        <begin position="606"/>
        <end position="685"/>
    </location>
</feature>
<keyword evidence="4 10" id="KW-0436">Ligase</keyword>
<dbReference type="InterPro" id="IPR015944">
    <property type="entry name" value="Gly-tRNA-synth_bsu"/>
</dbReference>
<evidence type="ECO:0000256" key="10">
    <source>
        <dbReference type="HAMAP-Rule" id="MF_00255"/>
    </source>
</evidence>
<evidence type="ECO:0000256" key="8">
    <source>
        <dbReference type="ARBA" id="ARBA00023146"/>
    </source>
</evidence>
<dbReference type="PANTHER" id="PTHR30075">
    <property type="entry name" value="GLYCYL-TRNA SYNTHETASE"/>
    <property type="match status" value="1"/>
</dbReference>
<reference evidence="12" key="1">
    <citation type="journal article" date="2020" name="mSystems">
        <title>Genome- and Community-Level Interaction Insights into Carbon Utilization and Element Cycling Functions of Hydrothermarchaeota in Hydrothermal Sediment.</title>
        <authorList>
            <person name="Zhou Z."/>
            <person name="Liu Y."/>
            <person name="Xu W."/>
            <person name="Pan J."/>
            <person name="Luo Z.H."/>
            <person name="Li M."/>
        </authorList>
    </citation>
    <scope>NUCLEOTIDE SEQUENCE [LARGE SCALE GENOMIC DNA]</scope>
    <source>
        <strain evidence="12">SpSt-776</strain>
    </source>
</reference>
<keyword evidence="6 10" id="KW-0067">ATP-binding</keyword>
<dbReference type="InterPro" id="IPR006194">
    <property type="entry name" value="Gly-tRNA-synth_heterodimer"/>
</dbReference>
<dbReference type="GO" id="GO:0006420">
    <property type="term" value="P:arginyl-tRNA aminoacylation"/>
    <property type="evidence" value="ECO:0007669"/>
    <property type="project" value="InterPro"/>
</dbReference>
<comment type="catalytic activity">
    <reaction evidence="9 10">
        <text>tRNA(Gly) + glycine + ATP = glycyl-tRNA(Gly) + AMP + diphosphate</text>
        <dbReference type="Rhea" id="RHEA:16013"/>
        <dbReference type="Rhea" id="RHEA-COMP:9664"/>
        <dbReference type="Rhea" id="RHEA-COMP:9683"/>
        <dbReference type="ChEBI" id="CHEBI:30616"/>
        <dbReference type="ChEBI" id="CHEBI:33019"/>
        <dbReference type="ChEBI" id="CHEBI:57305"/>
        <dbReference type="ChEBI" id="CHEBI:78442"/>
        <dbReference type="ChEBI" id="CHEBI:78522"/>
        <dbReference type="ChEBI" id="CHEBI:456215"/>
        <dbReference type="EC" id="6.1.1.14"/>
    </reaction>
</comment>
<dbReference type="GO" id="GO:0006426">
    <property type="term" value="P:glycyl-tRNA aminoacylation"/>
    <property type="evidence" value="ECO:0007669"/>
    <property type="project" value="UniProtKB-UniRule"/>
</dbReference>
<dbReference type="GO" id="GO:0004820">
    <property type="term" value="F:glycine-tRNA ligase activity"/>
    <property type="evidence" value="ECO:0007669"/>
    <property type="project" value="UniProtKB-UniRule"/>
</dbReference>
<dbReference type="PROSITE" id="PS50861">
    <property type="entry name" value="AA_TRNA_LIGASE_II_GLYAB"/>
    <property type="match status" value="1"/>
</dbReference>
<comment type="subunit">
    <text evidence="10">Tetramer of two alpha and two beta subunits.</text>
</comment>
<dbReference type="NCBIfam" id="TIGR00211">
    <property type="entry name" value="glyS"/>
    <property type="match status" value="1"/>
</dbReference>
<dbReference type="PRINTS" id="PR01045">
    <property type="entry name" value="TRNASYNTHGB"/>
</dbReference>
<keyword evidence="5 10" id="KW-0547">Nucleotide-binding</keyword>
<keyword evidence="3 10" id="KW-0963">Cytoplasm</keyword>
<dbReference type="GO" id="GO:0005829">
    <property type="term" value="C:cytosol"/>
    <property type="evidence" value="ECO:0007669"/>
    <property type="project" value="TreeGrafter"/>
</dbReference>
<evidence type="ECO:0000259" key="11">
    <source>
        <dbReference type="Pfam" id="PF05746"/>
    </source>
</evidence>
<dbReference type="AlphaFoldDB" id="A0A7C3WIT4"/>
<dbReference type="Gene3D" id="1.10.730.10">
    <property type="entry name" value="Isoleucyl-tRNA Synthetase, Domain 1"/>
    <property type="match status" value="1"/>
</dbReference>
<comment type="similarity">
    <text evidence="2 10">Belongs to the class-II aminoacyl-tRNA synthetase family.</text>
</comment>
<comment type="caution">
    <text evidence="12">The sequence shown here is derived from an EMBL/GenBank/DDBJ whole genome shotgun (WGS) entry which is preliminary data.</text>
</comment>
<evidence type="ECO:0000256" key="4">
    <source>
        <dbReference type="ARBA" id="ARBA00022598"/>
    </source>
</evidence>
<dbReference type="PANTHER" id="PTHR30075:SF2">
    <property type="entry name" value="GLYCINE--TRNA LIGASE, CHLOROPLASTIC_MITOCHONDRIAL 2"/>
    <property type="match status" value="1"/>
</dbReference>
<dbReference type="InterPro" id="IPR008909">
    <property type="entry name" value="DALR_anticod-bd"/>
</dbReference>
<evidence type="ECO:0000256" key="6">
    <source>
        <dbReference type="ARBA" id="ARBA00022840"/>
    </source>
</evidence>
<evidence type="ECO:0000256" key="2">
    <source>
        <dbReference type="ARBA" id="ARBA00008226"/>
    </source>
</evidence>
<organism evidence="12">
    <name type="scientific">Desulfobacca acetoxidans</name>
    <dbReference type="NCBI Taxonomy" id="60893"/>
    <lineage>
        <taxon>Bacteria</taxon>
        <taxon>Pseudomonadati</taxon>
        <taxon>Thermodesulfobacteriota</taxon>
        <taxon>Desulfobaccia</taxon>
        <taxon>Desulfobaccales</taxon>
        <taxon>Desulfobaccaceae</taxon>
        <taxon>Desulfobacca</taxon>
    </lineage>
</organism>
<proteinExistence type="inferred from homology"/>
<dbReference type="GO" id="GO:0005524">
    <property type="term" value="F:ATP binding"/>
    <property type="evidence" value="ECO:0007669"/>
    <property type="project" value="UniProtKB-UniRule"/>
</dbReference>